<keyword evidence="9" id="KW-1185">Reference proteome</keyword>
<evidence type="ECO:0000256" key="4">
    <source>
        <dbReference type="ARBA" id="ARBA00048391"/>
    </source>
</evidence>
<evidence type="ECO:0000256" key="5">
    <source>
        <dbReference type="HAMAP-Rule" id="MF_02126"/>
    </source>
</evidence>
<keyword evidence="1 5" id="KW-0489">Methyltransferase</keyword>
<reference evidence="8 9" key="1">
    <citation type="submission" date="2017-08" db="EMBL/GenBank/DDBJ databases">
        <title>Halovibrio sewagensis sp. nov., isolated from wastewater of high salinity.</title>
        <authorList>
            <person name="Dong X."/>
            <person name="Zhang G."/>
        </authorList>
    </citation>
    <scope>NUCLEOTIDE SEQUENCE [LARGE SCALE GENOMIC DNA]</scope>
    <source>
        <strain evidence="8 9">YL5-2</strain>
    </source>
</reference>
<dbReference type="GO" id="GO:0032259">
    <property type="term" value="P:methylation"/>
    <property type="evidence" value="ECO:0007669"/>
    <property type="project" value="UniProtKB-KW"/>
</dbReference>
<dbReference type="HAMAP" id="MF_02126">
    <property type="entry name" value="RF_methyltr_PrmC"/>
    <property type="match status" value="1"/>
</dbReference>
<dbReference type="Pfam" id="PF17827">
    <property type="entry name" value="PrmC_N"/>
    <property type="match status" value="1"/>
</dbReference>
<feature type="binding site" evidence="5">
    <location>
        <begin position="123"/>
        <end position="127"/>
    </location>
    <ligand>
        <name>S-adenosyl-L-methionine</name>
        <dbReference type="ChEBI" id="CHEBI:59789"/>
    </ligand>
</feature>
<dbReference type="EC" id="2.1.1.297" evidence="5"/>
<feature type="binding site" evidence="5">
    <location>
        <begin position="188"/>
        <end position="191"/>
    </location>
    <ligand>
        <name>substrate</name>
    </ligand>
</feature>
<sequence length="282" mass="29887">MKGPDRVDTLLDDAACRLEAAGLPNAAGEARMLLAHQLDCSPSRFRIWPEALIGDDDAETFRSLVAARAGGRPLAYITGEREFWSLPLTVTPDTLIPRPDTETLVEAALACPLPEAARVLDVGTGSGAVALALARERPGWQVTASETSGEAMAVAATNARALGLNLAFVEGEGLAPFEGEYWDLIVSNPPYITEDDPHLAQGDLRYEPHGALAAGADGLDVIRPLIAGAPDRLNPGGWLLLEHGYDQAEAVAELLAGAGFQDCFMQRDLAGNPRVSGGRREE</sequence>
<dbReference type="NCBIfam" id="TIGR03534">
    <property type="entry name" value="RF_mod_PrmC"/>
    <property type="match status" value="1"/>
</dbReference>
<evidence type="ECO:0000256" key="2">
    <source>
        <dbReference type="ARBA" id="ARBA00022679"/>
    </source>
</evidence>
<dbReference type="GO" id="GO:0003676">
    <property type="term" value="F:nucleic acid binding"/>
    <property type="evidence" value="ECO:0007669"/>
    <property type="project" value="InterPro"/>
</dbReference>
<dbReference type="InterPro" id="IPR019874">
    <property type="entry name" value="RF_methyltr_PrmC"/>
</dbReference>
<dbReference type="InterPro" id="IPR040758">
    <property type="entry name" value="PrmC_N"/>
</dbReference>
<evidence type="ECO:0000313" key="9">
    <source>
        <dbReference type="Proteomes" id="UP000218896"/>
    </source>
</evidence>
<keyword evidence="3 5" id="KW-0949">S-adenosyl-L-methionine</keyword>
<dbReference type="InterPro" id="IPR050320">
    <property type="entry name" value="N5-glutamine_MTase"/>
</dbReference>
<comment type="function">
    <text evidence="5">Methylates the class 1 translation termination release factors RF1/PrfA and RF2/PrfB on the glutamine residue of the universally conserved GGQ motif.</text>
</comment>
<comment type="caution">
    <text evidence="5">Lacks conserved residue(s) required for the propagation of feature annotation.</text>
</comment>
<dbReference type="EMBL" id="NSKD01000004">
    <property type="protein sequence ID" value="PAU80036.1"/>
    <property type="molecule type" value="Genomic_DNA"/>
</dbReference>
<dbReference type="Gene3D" id="3.40.50.150">
    <property type="entry name" value="Vaccinia Virus protein VP39"/>
    <property type="match status" value="1"/>
</dbReference>
<evidence type="ECO:0000259" key="7">
    <source>
        <dbReference type="Pfam" id="PF17827"/>
    </source>
</evidence>
<feature type="binding site" evidence="5">
    <location>
        <position position="146"/>
    </location>
    <ligand>
        <name>S-adenosyl-L-methionine</name>
        <dbReference type="ChEBI" id="CHEBI:59789"/>
    </ligand>
</feature>
<dbReference type="PANTHER" id="PTHR18895:SF74">
    <property type="entry name" value="MTRF1L RELEASE FACTOR GLUTAMINE METHYLTRANSFERASE"/>
    <property type="match status" value="1"/>
</dbReference>
<evidence type="ECO:0000256" key="1">
    <source>
        <dbReference type="ARBA" id="ARBA00022603"/>
    </source>
</evidence>
<dbReference type="GO" id="GO:0102559">
    <property type="term" value="F:peptide chain release factor N(5)-glutamine methyltransferase activity"/>
    <property type="evidence" value="ECO:0007669"/>
    <property type="project" value="UniProtKB-EC"/>
</dbReference>
<feature type="domain" description="Release factor glutamine methyltransferase N-terminal" evidence="7">
    <location>
        <begin position="10"/>
        <end position="79"/>
    </location>
</feature>
<dbReference type="AlphaFoldDB" id="A0A2A2F3L2"/>
<organism evidence="8 9">
    <name type="scientific">Halovibrio salipaludis</name>
    <dbReference type="NCBI Taxonomy" id="2032626"/>
    <lineage>
        <taxon>Bacteria</taxon>
        <taxon>Pseudomonadati</taxon>
        <taxon>Pseudomonadota</taxon>
        <taxon>Gammaproteobacteria</taxon>
        <taxon>Oceanospirillales</taxon>
        <taxon>Halomonadaceae</taxon>
        <taxon>Halovibrio</taxon>
    </lineage>
</organism>
<dbReference type="InterPro" id="IPR029063">
    <property type="entry name" value="SAM-dependent_MTases_sf"/>
</dbReference>
<dbReference type="Pfam" id="PF05175">
    <property type="entry name" value="MTS"/>
    <property type="match status" value="1"/>
</dbReference>
<feature type="binding site" evidence="5">
    <location>
        <position position="188"/>
    </location>
    <ligand>
        <name>S-adenosyl-L-methionine</name>
        <dbReference type="ChEBI" id="CHEBI:59789"/>
    </ligand>
</feature>
<evidence type="ECO:0000259" key="6">
    <source>
        <dbReference type="Pfam" id="PF05175"/>
    </source>
</evidence>
<dbReference type="OrthoDB" id="9800643at2"/>
<comment type="similarity">
    <text evidence="5">Belongs to the protein N5-glutamine methyltransferase family. PrmC subfamily.</text>
</comment>
<comment type="catalytic activity">
    <reaction evidence="4 5">
        <text>L-glutaminyl-[peptide chain release factor] + S-adenosyl-L-methionine = N(5)-methyl-L-glutaminyl-[peptide chain release factor] + S-adenosyl-L-homocysteine + H(+)</text>
        <dbReference type="Rhea" id="RHEA:42896"/>
        <dbReference type="Rhea" id="RHEA-COMP:10271"/>
        <dbReference type="Rhea" id="RHEA-COMP:10272"/>
        <dbReference type="ChEBI" id="CHEBI:15378"/>
        <dbReference type="ChEBI" id="CHEBI:30011"/>
        <dbReference type="ChEBI" id="CHEBI:57856"/>
        <dbReference type="ChEBI" id="CHEBI:59789"/>
        <dbReference type="ChEBI" id="CHEBI:61891"/>
        <dbReference type="EC" id="2.1.1.297"/>
    </reaction>
</comment>
<dbReference type="InterPro" id="IPR007848">
    <property type="entry name" value="Small_mtfrase_dom"/>
</dbReference>
<dbReference type="RefSeq" id="WP_095617656.1">
    <property type="nucleotide sequence ID" value="NZ_NSKD01000004.1"/>
</dbReference>
<comment type="caution">
    <text evidence="8">The sequence shown here is derived from an EMBL/GenBank/DDBJ whole genome shotgun (WGS) entry which is preliminary data.</text>
</comment>
<dbReference type="SUPFAM" id="SSF53335">
    <property type="entry name" value="S-adenosyl-L-methionine-dependent methyltransferases"/>
    <property type="match status" value="1"/>
</dbReference>
<dbReference type="Gene3D" id="1.10.8.10">
    <property type="entry name" value="DNA helicase RuvA subunit, C-terminal domain"/>
    <property type="match status" value="1"/>
</dbReference>
<protein>
    <recommendedName>
        <fullName evidence="5">Release factor glutamine methyltransferase</fullName>
        <shortName evidence="5">RF MTase</shortName>
        <ecNumber evidence="5">2.1.1.297</ecNumber>
    </recommendedName>
    <alternativeName>
        <fullName evidence="5">N5-glutamine methyltransferase PrmC</fullName>
    </alternativeName>
    <alternativeName>
        <fullName evidence="5">Protein-(glutamine-N5) MTase PrmC</fullName>
    </alternativeName>
    <alternativeName>
        <fullName evidence="5">Protein-glutamine N-methyltransferase PrmC</fullName>
    </alternativeName>
</protein>
<proteinExistence type="inferred from homology"/>
<dbReference type="InterPro" id="IPR004556">
    <property type="entry name" value="HemK-like"/>
</dbReference>
<dbReference type="Proteomes" id="UP000218896">
    <property type="component" value="Unassembled WGS sequence"/>
</dbReference>
<dbReference type="CDD" id="cd02440">
    <property type="entry name" value="AdoMet_MTases"/>
    <property type="match status" value="1"/>
</dbReference>
<accession>A0A2A2F3L2</accession>
<gene>
    <name evidence="5 8" type="primary">prmC</name>
    <name evidence="8" type="ORF">CK501_10300</name>
</gene>
<dbReference type="PROSITE" id="PS00092">
    <property type="entry name" value="N6_MTASE"/>
    <property type="match status" value="1"/>
</dbReference>
<evidence type="ECO:0000313" key="8">
    <source>
        <dbReference type="EMBL" id="PAU80036.1"/>
    </source>
</evidence>
<feature type="domain" description="Methyltransferase small" evidence="6">
    <location>
        <begin position="114"/>
        <end position="195"/>
    </location>
</feature>
<name>A0A2A2F3L2_9GAMM</name>
<keyword evidence="2 5" id="KW-0808">Transferase</keyword>
<dbReference type="InterPro" id="IPR002052">
    <property type="entry name" value="DNA_methylase_N6_adenine_CS"/>
</dbReference>
<dbReference type="PANTHER" id="PTHR18895">
    <property type="entry name" value="HEMK METHYLTRANSFERASE"/>
    <property type="match status" value="1"/>
</dbReference>
<evidence type="ECO:0000256" key="3">
    <source>
        <dbReference type="ARBA" id="ARBA00022691"/>
    </source>
</evidence>
<dbReference type="NCBIfam" id="TIGR00536">
    <property type="entry name" value="hemK_fam"/>
    <property type="match status" value="1"/>
</dbReference>
<dbReference type="FunFam" id="3.40.50.150:FF:000053">
    <property type="entry name" value="Release factor glutamine methyltransferase"/>
    <property type="match status" value="1"/>
</dbReference>